<dbReference type="Pfam" id="PF02452">
    <property type="entry name" value="PemK_toxin"/>
    <property type="match status" value="1"/>
</dbReference>
<dbReference type="Gene3D" id="2.30.30.110">
    <property type="match status" value="1"/>
</dbReference>
<evidence type="ECO:0000313" key="2">
    <source>
        <dbReference type="EMBL" id="OIP42177.1"/>
    </source>
</evidence>
<dbReference type="SUPFAM" id="SSF50118">
    <property type="entry name" value="Cell growth inhibitor/plasmid maintenance toxic component"/>
    <property type="match status" value="1"/>
</dbReference>
<comment type="function">
    <text evidence="1">Toxic component of a type II toxin-antitoxin (TA) system.</text>
</comment>
<dbReference type="PIRSF" id="PIRSF033490">
    <property type="entry name" value="MazF"/>
    <property type="match status" value="1"/>
</dbReference>
<comment type="similarity">
    <text evidence="1">Belongs to the PemK/MazF family.</text>
</comment>
<dbReference type="GO" id="GO:0004521">
    <property type="term" value="F:RNA endonuclease activity"/>
    <property type="evidence" value="ECO:0007669"/>
    <property type="project" value="TreeGrafter"/>
</dbReference>
<dbReference type="GO" id="GO:0016787">
    <property type="term" value="F:hydrolase activity"/>
    <property type="evidence" value="ECO:0007669"/>
    <property type="project" value="UniProtKB-KW"/>
</dbReference>
<keyword evidence="1" id="KW-0255">Endonuclease</keyword>
<evidence type="ECO:0000256" key="1">
    <source>
        <dbReference type="PIRNR" id="PIRNR033490"/>
    </source>
</evidence>
<keyword evidence="1" id="KW-0540">Nuclease</keyword>
<dbReference type="GO" id="GO:0006402">
    <property type="term" value="P:mRNA catabolic process"/>
    <property type="evidence" value="ECO:0007669"/>
    <property type="project" value="TreeGrafter"/>
</dbReference>
<protein>
    <recommendedName>
        <fullName evidence="1">mRNA interferase</fullName>
        <ecNumber evidence="1">3.1.-.-</ecNumber>
    </recommendedName>
</protein>
<sequence length="116" mass="13194">MVRLPLRGEIYWVNLEPTLGTEIKKTRPCLIISCDEANKNYGQVTVLPLTSQHLETIMPFQVFLSAMETGLEKDSKALAEQIRTVSKIRLIKMAGRIREELLMKLGCAIKIHLDLE</sequence>
<accession>A0A1J5E1D3</accession>
<keyword evidence="1" id="KW-0378">Hydrolase</keyword>
<proteinExistence type="inferred from homology"/>
<dbReference type="Proteomes" id="UP000183085">
    <property type="component" value="Unassembled WGS sequence"/>
</dbReference>
<dbReference type="EC" id="3.1.-.-" evidence="1"/>
<dbReference type="InterPro" id="IPR011067">
    <property type="entry name" value="Plasmid_toxin/cell-grow_inhib"/>
</dbReference>
<dbReference type="PANTHER" id="PTHR33988">
    <property type="entry name" value="ENDORIBONUCLEASE MAZF-RELATED"/>
    <property type="match status" value="1"/>
</dbReference>
<dbReference type="InterPro" id="IPR003477">
    <property type="entry name" value="PemK-like"/>
</dbReference>
<evidence type="ECO:0000313" key="3">
    <source>
        <dbReference type="Proteomes" id="UP000183085"/>
    </source>
</evidence>
<dbReference type="STRING" id="1817895.AUJ95_01995"/>
<dbReference type="GO" id="GO:0016075">
    <property type="term" value="P:rRNA catabolic process"/>
    <property type="evidence" value="ECO:0007669"/>
    <property type="project" value="TreeGrafter"/>
</dbReference>
<dbReference type="AlphaFoldDB" id="A0A1J5E1D3"/>
<organism evidence="2 3">
    <name type="scientific">Candidatus Desantisbacteria bacterium CG2_30_40_21</name>
    <dbReference type="NCBI Taxonomy" id="1817895"/>
    <lineage>
        <taxon>Bacteria</taxon>
        <taxon>Candidatus Desantisiibacteriota</taxon>
    </lineage>
</organism>
<name>A0A1J5E1D3_9BACT</name>
<gene>
    <name evidence="2" type="ORF">AUJ95_01995</name>
</gene>
<dbReference type="GO" id="GO:0003677">
    <property type="term" value="F:DNA binding"/>
    <property type="evidence" value="ECO:0007669"/>
    <property type="project" value="InterPro"/>
</dbReference>
<dbReference type="EMBL" id="MNYI01000057">
    <property type="protein sequence ID" value="OIP42177.1"/>
    <property type="molecule type" value="Genomic_DNA"/>
</dbReference>
<reference evidence="2 3" key="1">
    <citation type="journal article" date="2016" name="Environ. Microbiol.">
        <title>Genomic resolution of a cold subsurface aquifer community provides metabolic insights for novel microbes adapted to high CO concentrations.</title>
        <authorList>
            <person name="Probst A.J."/>
            <person name="Castelle C.J."/>
            <person name="Singh A."/>
            <person name="Brown C.T."/>
            <person name="Anantharaman K."/>
            <person name="Sharon I."/>
            <person name="Hug L.A."/>
            <person name="Burstein D."/>
            <person name="Emerson J.B."/>
            <person name="Thomas B.C."/>
            <person name="Banfield J.F."/>
        </authorList>
    </citation>
    <scope>NUCLEOTIDE SEQUENCE [LARGE SCALE GENOMIC DNA]</scope>
    <source>
        <strain evidence="2">CG2_30_40_21</strain>
    </source>
</reference>
<comment type="caution">
    <text evidence="2">The sequence shown here is derived from an EMBL/GenBank/DDBJ whole genome shotgun (WGS) entry which is preliminary data.</text>
</comment>